<dbReference type="RefSeq" id="WP_340292437.1">
    <property type="nucleotide sequence ID" value="NZ_JBBEOI010000072.1"/>
</dbReference>
<keyword evidence="4" id="KW-1185">Reference proteome</keyword>
<comment type="similarity">
    <text evidence="1">Belongs to the universal stress protein A family.</text>
</comment>
<reference evidence="4" key="1">
    <citation type="journal article" date="2019" name="Int. J. Syst. Evol. Microbiol.">
        <title>The Global Catalogue of Microorganisms (GCM) 10K type strain sequencing project: providing services to taxonomists for standard genome sequencing and annotation.</title>
        <authorList>
            <consortium name="The Broad Institute Genomics Platform"/>
            <consortium name="The Broad Institute Genome Sequencing Center for Infectious Disease"/>
            <person name="Wu L."/>
            <person name="Ma J."/>
        </authorList>
    </citation>
    <scope>NUCLEOTIDE SEQUENCE [LARGE SCALE GENOMIC DNA]</scope>
    <source>
        <strain evidence="4">NCAIM B.02333</strain>
    </source>
</reference>
<dbReference type="EMBL" id="JBHRWW010000003">
    <property type="protein sequence ID" value="MFC3687955.1"/>
    <property type="molecule type" value="Genomic_DNA"/>
</dbReference>
<name>A0ABV7WER7_9MICO</name>
<organism evidence="3 4">
    <name type="scientific">Aquipuribacter hungaricus</name>
    <dbReference type="NCBI Taxonomy" id="545624"/>
    <lineage>
        <taxon>Bacteria</taxon>
        <taxon>Bacillati</taxon>
        <taxon>Actinomycetota</taxon>
        <taxon>Actinomycetes</taxon>
        <taxon>Micrococcales</taxon>
        <taxon>Intrasporangiaceae</taxon>
        <taxon>Aquipuribacter</taxon>
    </lineage>
</organism>
<dbReference type="PANTHER" id="PTHR46268">
    <property type="entry name" value="STRESS RESPONSE PROTEIN NHAX"/>
    <property type="match status" value="1"/>
</dbReference>
<dbReference type="InterPro" id="IPR006015">
    <property type="entry name" value="Universal_stress_UspA"/>
</dbReference>
<comment type="caution">
    <text evidence="3">The sequence shown here is derived from an EMBL/GenBank/DDBJ whole genome shotgun (WGS) entry which is preliminary data.</text>
</comment>
<protein>
    <submittedName>
        <fullName evidence="3">Universal stress protein</fullName>
    </submittedName>
</protein>
<dbReference type="InterPro" id="IPR006016">
    <property type="entry name" value="UspA"/>
</dbReference>
<feature type="domain" description="UspA" evidence="2">
    <location>
        <begin position="159"/>
        <end position="292"/>
    </location>
</feature>
<dbReference type="InterPro" id="IPR014729">
    <property type="entry name" value="Rossmann-like_a/b/a_fold"/>
</dbReference>
<proteinExistence type="inferred from homology"/>
<evidence type="ECO:0000256" key="1">
    <source>
        <dbReference type="ARBA" id="ARBA00008791"/>
    </source>
</evidence>
<evidence type="ECO:0000259" key="2">
    <source>
        <dbReference type="Pfam" id="PF00582"/>
    </source>
</evidence>
<dbReference type="Pfam" id="PF00582">
    <property type="entry name" value="Usp"/>
    <property type="match status" value="2"/>
</dbReference>
<feature type="domain" description="UspA" evidence="2">
    <location>
        <begin position="10"/>
        <end position="150"/>
    </location>
</feature>
<dbReference type="Proteomes" id="UP001595685">
    <property type="component" value="Unassembled WGS sequence"/>
</dbReference>
<dbReference type="PANTHER" id="PTHR46268:SF6">
    <property type="entry name" value="UNIVERSAL STRESS PROTEIN UP12"/>
    <property type="match status" value="1"/>
</dbReference>
<accession>A0ABV7WER7</accession>
<evidence type="ECO:0000313" key="4">
    <source>
        <dbReference type="Proteomes" id="UP001595685"/>
    </source>
</evidence>
<gene>
    <name evidence="3" type="ORF">ACFOLH_06325</name>
</gene>
<dbReference type="SUPFAM" id="SSF52402">
    <property type="entry name" value="Adenine nucleotide alpha hydrolases-like"/>
    <property type="match status" value="2"/>
</dbReference>
<dbReference type="Gene3D" id="3.40.50.620">
    <property type="entry name" value="HUPs"/>
    <property type="match status" value="2"/>
</dbReference>
<dbReference type="PRINTS" id="PR01438">
    <property type="entry name" value="UNVRSLSTRESS"/>
</dbReference>
<evidence type="ECO:0000313" key="3">
    <source>
        <dbReference type="EMBL" id="MFC3687955.1"/>
    </source>
</evidence>
<sequence length="294" mass="30204">MAPQTAPGSIVVGIDGSAGSLEALDWATDQAAREHRPLTLLHGADPVAFAGGGDYPGAEHDYTGLRDEVRQRDVAMLEAATARVRARHPDVEVGSVLSGDDPRNALLQLGETAAMVVLGSRGLGPVASLLLGSVSVAVSRHATCPVVVLRPDSLAGGGVMVGVDGTEHSLPAVEFAFGMASLRGCPLTVVHCYRDPAHRPGGQVGADGGPDLGEEEALTAEALAGMGEKFPDVPVDVHLVPGRGARELLAASEGFALLVVGHHRRAPLHGLLHDPVATTLLEHARCPVAVVPSL</sequence>